<reference evidence="3 4" key="1">
    <citation type="submission" date="2017-12" db="EMBL/GenBank/DDBJ databases">
        <title>Confluentibacter flavum sp. nov., isolated from the saline lake.</title>
        <authorList>
            <person name="Yu L."/>
        </authorList>
    </citation>
    <scope>NUCLEOTIDE SEQUENCE [LARGE SCALE GENOMIC DNA]</scope>
    <source>
        <strain evidence="3 4">3B</strain>
    </source>
</reference>
<dbReference type="EMBL" id="PJEO01000014">
    <property type="protein sequence ID" value="PKQ46342.1"/>
    <property type="molecule type" value="Genomic_DNA"/>
</dbReference>
<evidence type="ECO:0000313" key="3">
    <source>
        <dbReference type="EMBL" id="PKQ46342.1"/>
    </source>
</evidence>
<proteinExistence type="predicted"/>
<keyword evidence="2" id="KW-0732">Signal</keyword>
<protein>
    <recommendedName>
        <fullName evidence="5">Cytochrome c domain-containing protein</fullName>
    </recommendedName>
</protein>
<evidence type="ECO:0000313" key="4">
    <source>
        <dbReference type="Proteomes" id="UP000233435"/>
    </source>
</evidence>
<name>A0A2N3HN39_9FLAO</name>
<dbReference type="SUPFAM" id="SSF46626">
    <property type="entry name" value="Cytochrome c"/>
    <property type="match status" value="1"/>
</dbReference>
<keyword evidence="4" id="KW-1185">Reference proteome</keyword>
<feature type="region of interest" description="Disordered" evidence="1">
    <location>
        <begin position="98"/>
        <end position="118"/>
    </location>
</feature>
<evidence type="ECO:0008006" key="5">
    <source>
        <dbReference type="Google" id="ProtNLM"/>
    </source>
</evidence>
<dbReference type="Proteomes" id="UP000233435">
    <property type="component" value="Unassembled WGS sequence"/>
</dbReference>
<evidence type="ECO:0000256" key="2">
    <source>
        <dbReference type="SAM" id="SignalP"/>
    </source>
</evidence>
<dbReference type="AlphaFoldDB" id="A0A2N3HN39"/>
<dbReference type="GO" id="GO:0020037">
    <property type="term" value="F:heme binding"/>
    <property type="evidence" value="ECO:0007669"/>
    <property type="project" value="InterPro"/>
</dbReference>
<evidence type="ECO:0000256" key="1">
    <source>
        <dbReference type="SAM" id="MobiDB-lite"/>
    </source>
</evidence>
<feature type="chain" id="PRO_5014969215" description="Cytochrome c domain-containing protein" evidence="2">
    <location>
        <begin position="40"/>
        <end position="133"/>
    </location>
</feature>
<comment type="caution">
    <text evidence="3">The sequence shown here is derived from an EMBL/GenBank/DDBJ whole genome shotgun (WGS) entry which is preliminary data.</text>
</comment>
<sequence>MGNRWSFRKLTLNKNAMNFKYLMSLLVITVFLFNCSSGGDDPSAPDPTTVTYNGNIKSIMSNNCTSCHGSTPANGAPMSLTTYSQVKSAVETRGLITRINSTSNPMPPSPNSPLSNADKNLIQQWKDGGFLEN</sequence>
<feature type="signal peptide" evidence="2">
    <location>
        <begin position="1"/>
        <end position="39"/>
    </location>
</feature>
<accession>A0A2N3HN39</accession>
<organism evidence="3 4">
    <name type="scientific">Confluentibacter flavum</name>
    <dbReference type="NCBI Taxonomy" id="1909700"/>
    <lineage>
        <taxon>Bacteria</taxon>
        <taxon>Pseudomonadati</taxon>
        <taxon>Bacteroidota</taxon>
        <taxon>Flavobacteriia</taxon>
        <taxon>Flavobacteriales</taxon>
        <taxon>Flavobacteriaceae</taxon>
        <taxon>Confluentibacter</taxon>
    </lineage>
</organism>
<dbReference type="InterPro" id="IPR036909">
    <property type="entry name" value="Cyt_c-like_dom_sf"/>
</dbReference>
<gene>
    <name evidence="3" type="ORF">CSW08_04050</name>
</gene>
<dbReference type="GO" id="GO:0009055">
    <property type="term" value="F:electron transfer activity"/>
    <property type="evidence" value="ECO:0007669"/>
    <property type="project" value="InterPro"/>
</dbReference>